<evidence type="ECO:0000256" key="1">
    <source>
        <dbReference type="SAM" id="Phobius"/>
    </source>
</evidence>
<keyword evidence="3" id="KW-1185">Reference proteome</keyword>
<keyword evidence="1" id="KW-0472">Membrane</keyword>
<feature type="transmembrane region" description="Helical" evidence="1">
    <location>
        <begin position="45"/>
        <end position="63"/>
    </location>
</feature>
<evidence type="ECO:0000313" key="3">
    <source>
        <dbReference type="Proteomes" id="UP000198654"/>
    </source>
</evidence>
<name>A0A1G9ILU0_9GAMM</name>
<reference evidence="2 3" key="1">
    <citation type="submission" date="2016-10" db="EMBL/GenBank/DDBJ databases">
        <authorList>
            <person name="de Groot N.N."/>
        </authorList>
    </citation>
    <scope>NUCLEOTIDE SEQUENCE [LARGE SCALE GENOMIC DNA]</scope>
    <source>
        <strain evidence="2 3">DSM 14789</strain>
    </source>
</reference>
<feature type="transmembrane region" description="Helical" evidence="1">
    <location>
        <begin position="6"/>
        <end position="25"/>
    </location>
</feature>
<dbReference type="AlphaFoldDB" id="A0A1G9ILU0"/>
<sequence length="313" mass="35301">MLEFLQGFAYGLFVTCLPWFLIGMASPRHALATPLPDRLQVIVRYWLLVPFIAFVLWLTSLWGGFGPSLLGWLAGLAAIAIELPLERRLRRWWGARKQRRREAQRHAEAAQKQARQAREASETGMFTLDPERPPAGADEVVLALCVAKQRLVDARQPEIAVQADRLYSRYRHAMQVLLARFDASELAFERSRTLVAEVCFTAVDNLTVMASQASGIAGVDAEFVRRRLAEEHERLTVAERVALKRRLALVEETEHHLRDLSARNEAALTALDDAAVAMARIETGRPQASVSAEQALKDLRHFVGRAERYGRDR</sequence>
<dbReference type="STRING" id="119000.SAMN05661010_01239"/>
<accession>A0A1G9ILU0</accession>
<keyword evidence="1" id="KW-1133">Transmembrane helix</keyword>
<protein>
    <recommendedName>
        <fullName evidence="4">Cobyrinic acid a,c-diamide synthase</fullName>
    </recommendedName>
</protein>
<organism evidence="2 3">
    <name type="scientific">Modicisalibacter muralis</name>
    <dbReference type="NCBI Taxonomy" id="119000"/>
    <lineage>
        <taxon>Bacteria</taxon>
        <taxon>Pseudomonadati</taxon>
        <taxon>Pseudomonadota</taxon>
        <taxon>Gammaproteobacteria</taxon>
        <taxon>Oceanospirillales</taxon>
        <taxon>Halomonadaceae</taxon>
        <taxon>Modicisalibacter</taxon>
    </lineage>
</organism>
<gene>
    <name evidence="2" type="ORF">SAMN05661010_01239</name>
</gene>
<evidence type="ECO:0000313" key="2">
    <source>
        <dbReference type="EMBL" id="SDL25844.1"/>
    </source>
</evidence>
<dbReference type="EMBL" id="FNGI01000002">
    <property type="protein sequence ID" value="SDL25844.1"/>
    <property type="molecule type" value="Genomic_DNA"/>
</dbReference>
<dbReference type="Proteomes" id="UP000198654">
    <property type="component" value="Unassembled WGS sequence"/>
</dbReference>
<dbReference type="RefSeq" id="WP_089726574.1">
    <property type="nucleotide sequence ID" value="NZ_FNGI01000002.1"/>
</dbReference>
<dbReference type="OrthoDB" id="6158881at2"/>
<evidence type="ECO:0008006" key="4">
    <source>
        <dbReference type="Google" id="ProtNLM"/>
    </source>
</evidence>
<keyword evidence="1" id="KW-0812">Transmembrane</keyword>
<proteinExistence type="predicted"/>